<dbReference type="EMBL" id="FOQO01000015">
    <property type="protein sequence ID" value="SFJ89324.1"/>
    <property type="molecule type" value="Genomic_DNA"/>
</dbReference>
<accession>A0A1I3V0X4</accession>
<organism evidence="1 2">
    <name type="scientific">Parapedobacter indicus</name>
    <dbReference type="NCBI Taxonomy" id="1477437"/>
    <lineage>
        <taxon>Bacteria</taxon>
        <taxon>Pseudomonadati</taxon>
        <taxon>Bacteroidota</taxon>
        <taxon>Sphingobacteriia</taxon>
        <taxon>Sphingobacteriales</taxon>
        <taxon>Sphingobacteriaceae</taxon>
        <taxon>Parapedobacter</taxon>
    </lineage>
</organism>
<protein>
    <submittedName>
        <fullName evidence="1">Uncharacterized protein</fullName>
    </submittedName>
</protein>
<dbReference type="AlphaFoldDB" id="A0A1I3V0X4"/>
<sequence length="60" mass="6904">MLYELTVSEKGDFEIRDSKGNKIKYLKDSLNLVQDNGYCTVTVSLLCKVKTYQIDTNETH</sequence>
<gene>
    <name evidence="1" type="ORF">SAMN05444682_115157</name>
</gene>
<dbReference type="STRING" id="1477437.SAMN05444682_115157"/>
<dbReference type="RefSeq" id="WP_090632168.1">
    <property type="nucleotide sequence ID" value="NZ_FOQO01000015.1"/>
</dbReference>
<reference evidence="1 2" key="1">
    <citation type="submission" date="2016-10" db="EMBL/GenBank/DDBJ databases">
        <authorList>
            <person name="de Groot N.N."/>
        </authorList>
    </citation>
    <scope>NUCLEOTIDE SEQUENCE [LARGE SCALE GENOMIC DNA]</scope>
    <source>
        <strain evidence="1 2">RK1</strain>
    </source>
</reference>
<name>A0A1I3V0X4_9SPHI</name>
<proteinExistence type="predicted"/>
<evidence type="ECO:0000313" key="1">
    <source>
        <dbReference type="EMBL" id="SFJ89324.1"/>
    </source>
</evidence>
<evidence type="ECO:0000313" key="2">
    <source>
        <dbReference type="Proteomes" id="UP000198670"/>
    </source>
</evidence>
<dbReference type="Proteomes" id="UP000198670">
    <property type="component" value="Unassembled WGS sequence"/>
</dbReference>
<keyword evidence="2" id="KW-1185">Reference proteome</keyword>